<feature type="domain" description="Carbohydrate kinase PfkB" evidence="6">
    <location>
        <begin position="24"/>
        <end position="299"/>
    </location>
</feature>
<dbReference type="PANTHER" id="PTHR43085">
    <property type="entry name" value="HEXOKINASE FAMILY MEMBER"/>
    <property type="match status" value="1"/>
</dbReference>
<comment type="similarity">
    <text evidence="1">Belongs to the carbohydrate kinase PfkB family.</text>
</comment>
<accession>A0A399EJG5</accession>
<keyword evidence="4 7" id="KW-0418">Kinase</keyword>
<dbReference type="Proteomes" id="UP000265341">
    <property type="component" value="Unassembled WGS sequence"/>
</dbReference>
<dbReference type="GO" id="GO:0005524">
    <property type="term" value="F:ATP binding"/>
    <property type="evidence" value="ECO:0007669"/>
    <property type="project" value="UniProtKB-KW"/>
</dbReference>
<comment type="caution">
    <text evidence="7">The sequence shown here is derived from an EMBL/GenBank/DDBJ whole genome shotgun (WGS) entry which is preliminary data.</text>
</comment>
<evidence type="ECO:0000256" key="5">
    <source>
        <dbReference type="ARBA" id="ARBA00022840"/>
    </source>
</evidence>
<dbReference type="Gene3D" id="3.40.1190.20">
    <property type="match status" value="1"/>
</dbReference>
<dbReference type="EC" id="2.7.1.4" evidence="7"/>
<evidence type="ECO:0000259" key="6">
    <source>
        <dbReference type="Pfam" id="PF00294"/>
    </source>
</evidence>
<dbReference type="GO" id="GO:0008865">
    <property type="term" value="F:fructokinase activity"/>
    <property type="evidence" value="ECO:0007669"/>
    <property type="project" value="UniProtKB-EC"/>
</dbReference>
<evidence type="ECO:0000256" key="2">
    <source>
        <dbReference type="ARBA" id="ARBA00022679"/>
    </source>
</evidence>
<name>A0A399EJG5_9DEIN</name>
<evidence type="ECO:0000256" key="1">
    <source>
        <dbReference type="ARBA" id="ARBA00010688"/>
    </source>
</evidence>
<sequence>MIIACGEALIDFTSLRFEGHTVYRPHPGGSLMNVAVASGRLGAPTGFLGKVSRDVFGRLLRQHMHESRVSLEYVVEAREPTTLAFVHLEGGDPEYSFYAGGTADRSLVIEELPALPKEAALHFGSISLVLEPTASTLEYLMQQESRHRFLSLDPNVRPGLIPDRSAYLERLEGWLGLVDLVKVSQADLEWLYPGESPKSLAQEWLGRGPALVLVTLGSAGSLALSTGGSALVPVPKVKVADTVGAGDAFMGAALAWLHKRGRLSRSGVEGLEEGELQQLLAFANQVAAINCTRAGADPPWAQEVGW</sequence>
<keyword evidence="5" id="KW-0067">ATP-binding</keyword>
<dbReference type="Pfam" id="PF00294">
    <property type="entry name" value="PfkB"/>
    <property type="match status" value="1"/>
</dbReference>
<dbReference type="SUPFAM" id="SSF53613">
    <property type="entry name" value="Ribokinase-like"/>
    <property type="match status" value="1"/>
</dbReference>
<dbReference type="PANTHER" id="PTHR43085:SF1">
    <property type="entry name" value="PSEUDOURIDINE KINASE-RELATED"/>
    <property type="match status" value="1"/>
</dbReference>
<dbReference type="OrthoDB" id="9813569at2"/>
<dbReference type="InterPro" id="IPR050306">
    <property type="entry name" value="PfkB_Carbo_kinase"/>
</dbReference>
<keyword evidence="3" id="KW-0547">Nucleotide-binding</keyword>
<dbReference type="RefSeq" id="WP_119278729.1">
    <property type="nucleotide sequence ID" value="NZ_QWLA01000051.1"/>
</dbReference>
<gene>
    <name evidence="7" type="primary">scrK</name>
    <name evidence="7" type="ORF">Mrose_02476</name>
</gene>
<proteinExistence type="inferred from homology"/>
<keyword evidence="2 7" id="KW-0808">Transferase</keyword>
<protein>
    <submittedName>
        <fullName evidence="7">Fructokinase</fullName>
        <ecNumber evidence="7">2.7.1.4</ecNumber>
    </submittedName>
</protein>
<dbReference type="EMBL" id="QWLA01000051">
    <property type="protein sequence ID" value="RIH84817.1"/>
    <property type="molecule type" value="Genomic_DNA"/>
</dbReference>
<dbReference type="CDD" id="cd01167">
    <property type="entry name" value="bac_FRK"/>
    <property type="match status" value="1"/>
</dbReference>
<evidence type="ECO:0000256" key="3">
    <source>
        <dbReference type="ARBA" id="ARBA00022741"/>
    </source>
</evidence>
<dbReference type="InterPro" id="IPR029056">
    <property type="entry name" value="Ribokinase-like"/>
</dbReference>
<dbReference type="AlphaFoldDB" id="A0A399EJG5"/>
<dbReference type="InterPro" id="IPR011611">
    <property type="entry name" value="PfkB_dom"/>
</dbReference>
<evidence type="ECO:0000256" key="4">
    <source>
        <dbReference type="ARBA" id="ARBA00022777"/>
    </source>
</evidence>
<evidence type="ECO:0000313" key="7">
    <source>
        <dbReference type="EMBL" id="RIH84817.1"/>
    </source>
</evidence>
<dbReference type="InterPro" id="IPR002173">
    <property type="entry name" value="Carboh/pur_kinase_PfkB_CS"/>
</dbReference>
<evidence type="ECO:0000313" key="8">
    <source>
        <dbReference type="Proteomes" id="UP000265341"/>
    </source>
</evidence>
<keyword evidence="8" id="KW-1185">Reference proteome</keyword>
<dbReference type="PROSITE" id="PS00584">
    <property type="entry name" value="PFKB_KINASES_2"/>
    <property type="match status" value="1"/>
</dbReference>
<reference evidence="7 8" key="1">
    <citation type="submission" date="2018-08" db="EMBL/GenBank/DDBJ databases">
        <title>Meiothermus roseus NBRC 110900 genome sequencing project.</title>
        <authorList>
            <person name="Da Costa M.S."/>
            <person name="Albuquerque L."/>
            <person name="Raposo P."/>
            <person name="Froufe H.J.C."/>
            <person name="Barroso C.S."/>
            <person name="Egas C."/>
        </authorList>
    </citation>
    <scope>NUCLEOTIDE SEQUENCE [LARGE SCALE GENOMIC DNA]</scope>
    <source>
        <strain evidence="7 8">NBRC 110900</strain>
    </source>
</reference>
<organism evidence="7 8">
    <name type="scientific">Calidithermus roseus</name>
    <dbReference type="NCBI Taxonomy" id="1644118"/>
    <lineage>
        <taxon>Bacteria</taxon>
        <taxon>Thermotogati</taxon>
        <taxon>Deinococcota</taxon>
        <taxon>Deinococci</taxon>
        <taxon>Thermales</taxon>
        <taxon>Thermaceae</taxon>
        <taxon>Calidithermus</taxon>
    </lineage>
</organism>